<gene>
    <name evidence="1" type="ORF">ACFSFX_14720</name>
</gene>
<dbReference type="EMBL" id="JBHUGA010000060">
    <property type="protein sequence ID" value="MFD1847841.1"/>
    <property type="molecule type" value="Genomic_DNA"/>
</dbReference>
<reference evidence="2" key="1">
    <citation type="journal article" date="2019" name="Int. J. Syst. Evol. Microbiol.">
        <title>The Global Catalogue of Microorganisms (GCM) 10K type strain sequencing project: providing services to taxonomists for standard genome sequencing and annotation.</title>
        <authorList>
            <consortium name="The Broad Institute Genomics Platform"/>
            <consortium name="The Broad Institute Genome Sequencing Center for Infectious Disease"/>
            <person name="Wu L."/>
            <person name="Ma J."/>
        </authorList>
    </citation>
    <scope>NUCLEOTIDE SEQUENCE [LARGE SCALE GENOMIC DNA]</scope>
    <source>
        <strain evidence="2">JCM 11496</strain>
    </source>
</reference>
<dbReference type="SUPFAM" id="SSF53474">
    <property type="entry name" value="alpha/beta-Hydrolases"/>
    <property type="match status" value="1"/>
</dbReference>
<sequence>MVDHPENTEPSSTNWDSRHEVPIFRVAGISEIVHPGNHKTRYISPSSIDAGLDLDFLYEPESSSTLVVVLHGALGRNKFVLPRFEWRSTLQNVRASKLYLSDSTVSQSANLEIGWYFGQQKDDLVERYSALVRHIKVIGSYQRVLFVGSSAGGFAALSMSRKIADSCAVAFSPQTTIAAYHPGHVRKFSDVVFPNFGSFDRIERDFGMRINLRRLYDGTENLNYFRFVQNIGDPFHYEGHYVPFALAQGVSPEGAGPTPSGRGRFVVARYEKGHAPPPRSYFRRHISEAHEEFFGGKLVIE</sequence>
<dbReference type="Gene3D" id="3.40.50.1820">
    <property type="entry name" value="alpha/beta hydrolase"/>
    <property type="match status" value="1"/>
</dbReference>
<dbReference type="RefSeq" id="WP_343881057.1">
    <property type="nucleotide sequence ID" value="NZ_BAAAIJ010000051.1"/>
</dbReference>
<proteinExistence type="predicted"/>
<evidence type="ECO:0000313" key="1">
    <source>
        <dbReference type="EMBL" id="MFD1847841.1"/>
    </source>
</evidence>
<dbReference type="InterPro" id="IPR029058">
    <property type="entry name" value="AB_hydrolase_fold"/>
</dbReference>
<evidence type="ECO:0000313" key="2">
    <source>
        <dbReference type="Proteomes" id="UP001597307"/>
    </source>
</evidence>
<protein>
    <recommendedName>
        <fullName evidence="3">Alpha/beta hydrolase</fullName>
    </recommendedName>
</protein>
<evidence type="ECO:0008006" key="3">
    <source>
        <dbReference type="Google" id="ProtNLM"/>
    </source>
</evidence>
<keyword evidence="2" id="KW-1185">Reference proteome</keyword>
<comment type="caution">
    <text evidence="1">The sequence shown here is derived from an EMBL/GenBank/DDBJ whole genome shotgun (WGS) entry which is preliminary data.</text>
</comment>
<accession>A0ABW4QAS6</accession>
<dbReference type="Proteomes" id="UP001597307">
    <property type="component" value="Unassembled WGS sequence"/>
</dbReference>
<organism evidence="1 2">
    <name type="scientific">Arthrobacter flavus</name>
    <dbReference type="NCBI Taxonomy" id="95172"/>
    <lineage>
        <taxon>Bacteria</taxon>
        <taxon>Bacillati</taxon>
        <taxon>Actinomycetota</taxon>
        <taxon>Actinomycetes</taxon>
        <taxon>Micrococcales</taxon>
        <taxon>Micrococcaceae</taxon>
        <taxon>Arthrobacter</taxon>
    </lineage>
</organism>
<name>A0ABW4QAS6_9MICC</name>